<dbReference type="Gene3D" id="3.30.710.10">
    <property type="entry name" value="Potassium Channel Kv1.1, Chain A"/>
    <property type="match status" value="3"/>
</dbReference>
<dbReference type="Pfam" id="PF03931">
    <property type="entry name" value="Skp1_POZ"/>
    <property type="match status" value="2"/>
</dbReference>
<dbReference type="PANTHER" id="PTHR11165">
    <property type="entry name" value="SKP1"/>
    <property type="match status" value="1"/>
</dbReference>
<proteinExistence type="inferred from homology"/>
<dbReference type="AlphaFoldDB" id="A0AAV5K5I3"/>
<organism evidence="6 7">
    <name type="scientific">Rubroshorea leprosula</name>
    <dbReference type="NCBI Taxonomy" id="152421"/>
    <lineage>
        <taxon>Eukaryota</taxon>
        <taxon>Viridiplantae</taxon>
        <taxon>Streptophyta</taxon>
        <taxon>Embryophyta</taxon>
        <taxon>Tracheophyta</taxon>
        <taxon>Spermatophyta</taxon>
        <taxon>Magnoliopsida</taxon>
        <taxon>eudicotyledons</taxon>
        <taxon>Gunneridae</taxon>
        <taxon>Pentapetalae</taxon>
        <taxon>rosids</taxon>
        <taxon>malvids</taxon>
        <taxon>Malvales</taxon>
        <taxon>Dipterocarpaceae</taxon>
        <taxon>Rubroshorea</taxon>
    </lineage>
</organism>
<dbReference type="InterPro" id="IPR016073">
    <property type="entry name" value="Skp1_comp_POZ"/>
</dbReference>
<feature type="domain" description="SKP1 component POZ" evidence="5">
    <location>
        <begin position="40"/>
        <end position="71"/>
    </location>
</feature>
<evidence type="ECO:0000256" key="3">
    <source>
        <dbReference type="ARBA" id="ARBA00022786"/>
    </source>
</evidence>
<comment type="similarity">
    <text evidence="2">Belongs to the SKP1 family.</text>
</comment>
<protein>
    <recommendedName>
        <fullName evidence="8">SKP1-like protein</fullName>
    </recommendedName>
</protein>
<dbReference type="GO" id="GO:0006511">
    <property type="term" value="P:ubiquitin-dependent protein catabolic process"/>
    <property type="evidence" value="ECO:0007669"/>
    <property type="project" value="InterPro"/>
</dbReference>
<evidence type="ECO:0000313" key="6">
    <source>
        <dbReference type="EMBL" id="GKV17815.1"/>
    </source>
</evidence>
<dbReference type="SMART" id="SM00512">
    <property type="entry name" value="Skp1"/>
    <property type="match status" value="2"/>
</dbReference>
<dbReference type="Proteomes" id="UP001054252">
    <property type="component" value="Unassembled WGS sequence"/>
</dbReference>
<reference evidence="6 7" key="1">
    <citation type="journal article" date="2021" name="Commun. Biol.">
        <title>The genome of Shorea leprosula (Dipterocarpaceae) highlights the ecological relevance of drought in aseasonal tropical rainforests.</title>
        <authorList>
            <person name="Ng K.K.S."/>
            <person name="Kobayashi M.J."/>
            <person name="Fawcett J.A."/>
            <person name="Hatakeyama M."/>
            <person name="Paape T."/>
            <person name="Ng C.H."/>
            <person name="Ang C.C."/>
            <person name="Tnah L.H."/>
            <person name="Lee C.T."/>
            <person name="Nishiyama T."/>
            <person name="Sese J."/>
            <person name="O'Brien M.J."/>
            <person name="Copetti D."/>
            <person name="Mohd Noor M.I."/>
            <person name="Ong R.C."/>
            <person name="Putra M."/>
            <person name="Sireger I.Z."/>
            <person name="Indrioko S."/>
            <person name="Kosugi Y."/>
            <person name="Izuno A."/>
            <person name="Isagi Y."/>
            <person name="Lee S.L."/>
            <person name="Shimizu K.K."/>
        </authorList>
    </citation>
    <scope>NUCLEOTIDE SEQUENCE [LARGE SCALE GENOMIC DNA]</scope>
    <source>
        <strain evidence="6">214</strain>
    </source>
</reference>
<dbReference type="EMBL" id="BPVZ01000049">
    <property type="protein sequence ID" value="GKV17815.1"/>
    <property type="molecule type" value="Genomic_DNA"/>
</dbReference>
<comment type="pathway">
    <text evidence="1">Protein modification; protein ubiquitination.</text>
</comment>
<evidence type="ECO:0000256" key="1">
    <source>
        <dbReference type="ARBA" id="ARBA00004906"/>
    </source>
</evidence>
<dbReference type="InterPro" id="IPR016072">
    <property type="entry name" value="Skp1_comp_dimer"/>
</dbReference>
<dbReference type="SUPFAM" id="SSF54695">
    <property type="entry name" value="POZ domain"/>
    <property type="match status" value="2"/>
</dbReference>
<comment type="caution">
    <text evidence="6">The sequence shown here is derived from an EMBL/GenBank/DDBJ whole genome shotgun (WGS) entry which is preliminary data.</text>
</comment>
<accession>A0AAV5K5I3</accession>
<dbReference type="InterPro" id="IPR001232">
    <property type="entry name" value="SKP1-like"/>
</dbReference>
<keyword evidence="7" id="KW-1185">Reference proteome</keyword>
<sequence>MPITLNCLESLFVWDCFDIYACRCINAYFVDCFIISNYIVIEDVGADDVIPLPNVTSKVLSKVIEYCKEHVEAANSDDRATYVNDELKAWDADFVKVDRATLRELKRAADYLEIKSLLDLMSQTLEDITLMSCDHKTFEVDKSVALMSQTIKHLIEDVCVDYGIPLPNVESKILCKVDNATLFDLILSANYLNIKSLLDLTCETVADMVKGKTPEEIRKKFNIKDDFTPEGKEEVRREKQWAFE</sequence>
<dbReference type="SUPFAM" id="SSF81382">
    <property type="entry name" value="Skp1 dimerisation domain-like"/>
    <property type="match status" value="2"/>
</dbReference>
<gene>
    <name evidence="6" type="ORF">SLEP1_g28275</name>
</gene>
<dbReference type="InterPro" id="IPR036296">
    <property type="entry name" value="SKP1-like_dim_sf"/>
</dbReference>
<dbReference type="InterPro" id="IPR011333">
    <property type="entry name" value="SKP1/BTB/POZ_sf"/>
</dbReference>
<evidence type="ECO:0008006" key="8">
    <source>
        <dbReference type="Google" id="ProtNLM"/>
    </source>
</evidence>
<name>A0AAV5K5I3_9ROSI</name>
<evidence type="ECO:0000313" key="7">
    <source>
        <dbReference type="Proteomes" id="UP001054252"/>
    </source>
</evidence>
<dbReference type="Pfam" id="PF01466">
    <property type="entry name" value="Skp1"/>
    <property type="match status" value="1"/>
</dbReference>
<feature type="domain" description="SKP1 component dimerisation" evidence="4">
    <location>
        <begin position="195"/>
        <end position="242"/>
    </location>
</feature>
<evidence type="ECO:0000259" key="5">
    <source>
        <dbReference type="Pfam" id="PF03931"/>
    </source>
</evidence>
<evidence type="ECO:0000259" key="4">
    <source>
        <dbReference type="Pfam" id="PF01466"/>
    </source>
</evidence>
<feature type="domain" description="SKP1 component POZ" evidence="5">
    <location>
        <begin position="128"/>
        <end position="177"/>
    </location>
</feature>
<evidence type="ECO:0000256" key="2">
    <source>
        <dbReference type="ARBA" id="ARBA00009993"/>
    </source>
</evidence>
<dbReference type="GO" id="GO:0009867">
    <property type="term" value="P:jasmonic acid mediated signaling pathway"/>
    <property type="evidence" value="ECO:0007669"/>
    <property type="project" value="UniProtKB-ARBA"/>
</dbReference>
<dbReference type="InterPro" id="IPR016897">
    <property type="entry name" value="SKP1"/>
</dbReference>
<keyword evidence="3" id="KW-0833">Ubl conjugation pathway</keyword>